<organism evidence="4 5">
    <name type="scientific">Mycobacterium branderi</name>
    <dbReference type="NCBI Taxonomy" id="43348"/>
    <lineage>
        <taxon>Bacteria</taxon>
        <taxon>Bacillati</taxon>
        <taxon>Actinomycetota</taxon>
        <taxon>Actinomycetes</taxon>
        <taxon>Mycobacteriales</taxon>
        <taxon>Mycobacteriaceae</taxon>
        <taxon>Mycobacterium</taxon>
    </lineage>
</organism>
<dbReference type="EMBL" id="MVHM01000012">
    <property type="protein sequence ID" value="ORA35528.1"/>
    <property type="molecule type" value="Genomic_DNA"/>
</dbReference>
<dbReference type="InterPro" id="IPR002110">
    <property type="entry name" value="Ankyrin_rpt"/>
</dbReference>
<protein>
    <recommendedName>
        <fullName evidence="6">Ankyrin repeat domain-containing protein</fullName>
    </recommendedName>
</protein>
<dbReference type="PROSITE" id="PS50297">
    <property type="entry name" value="ANK_REP_REGION"/>
    <property type="match status" value="1"/>
</dbReference>
<dbReference type="PANTHER" id="PTHR24171">
    <property type="entry name" value="ANKYRIN REPEAT DOMAIN-CONTAINING PROTEIN 39-RELATED"/>
    <property type="match status" value="1"/>
</dbReference>
<keyword evidence="2 3" id="KW-0040">ANK repeat</keyword>
<dbReference type="Proteomes" id="UP000192441">
    <property type="component" value="Unassembled WGS sequence"/>
</dbReference>
<dbReference type="InterPro" id="IPR036770">
    <property type="entry name" value="Ankyrin_rpt-contain_sf"/>
</dbReference>
<dbReference type="PROSITE" id="PS50088">
    <property type="entry name" value="ANK_REPEAT"/>
    <property type="match status" value="1"/>
</dbReference>
<evidence type="ECO:0000313" key="4">
    <source>
        <dbReference type="EMBL" id="ORA35528.1"/>
    </source>
</evidence>
<name>A0AA91LVJ8_9MYCO</name>
<dbReference type="SUPFAM" id="SSF48403">
    <property type="entry name" value="Ankyrin repeat"/>
    <property type="match status" value="1"/>
</dbReference>
<evidence type="ECO:0000256" key="2">
    <source>
        <dbReference type="ARBA" id="ARBA00023043"/>
    </source>
</evidence>
<proteinExistence type="predicted"/>
<dbReference type="Pfam" id="PF12796">
    <property type="entry name" value="Ank_2"/>
    <property type="match status" value="1"/>
</dbReference>
<evidence type="ECO:0000256" key="3">
    <source>
        <dbReference type="PROSITE-ProRule" id="PRU00023"/>
    </source>
</evidence>
<evidence type="ECO:0008006" key="6">
    <source>
        <dbReference type="Google" id="ProtNLM"/>
    </source>
</evidence>
<accession>A0AA91LVJ8</accession>
<dbReference type="PRINTS" id="PR01415">
    <property type="entry name" value="ANKYRIN"/>
</dbReference>
<keyword evidence="1" id="KW-0677">Repeat</keyword>
<dbReference type="Gene3D" id="1.25.40.20">
    <property type="entry name" value="Ankyrin repeat-containing domain"/>
    <property type="match status" value="1"/>
</dbReference>
<sequence>MMKINQRDRAGRTVLHYAVGDTRHDLQYIAAQTDPTLAAENFRKNNEFKIADTTKLLNEGADVNAADFEGLTPLHAAAIRDSVDVVRILLEAGAGPNAADNRGETALYKTVHNNTTPADVAIARLLREHGADPHAQTSNGSTPVEFVQRLGTPETREVFADLL</sequence>
<comment type="caution">
    <text evidence="4">The sequence shown here is derived from an EMBL/GenBank/DDBJ whole genome shotgun (WGS) entry which is preliminary data.</text>
</comment>
<dbReference type="AlphaFoldDB" id="A0AA91LVJ8"/>
<feature type="repeat" description="ANK" evidence="3">
    <location>
        <begin position="69"/>
        <end position="101"/>
    </location>
</feature>
<dbReference type="SMART" id="SM00248">
    <property type="entry name" value="ANK"/>
    <property type="match status" value="3"/>
</dbReference>
<evidence type="ECO:0000313" key="5">
    <source>
        <dbReference type="Proteomes" id="UP000192441"/>
    </source>
</evidence>
<evidence type="ECO:0000256" key="1">
    <source>
        <dbReference type="ARBA" id="ARBA00022737"/>
    </source>
</evidence>
<gene>
    <name evidence="4" type="ORF">BST20_17595</name>
</gene>
<reference evidence="4 5" key="1">
    <citation type="submission" date="2016-12" db="EMBL/GenBank/DDBJ databases">
        <title>The new phylogeny of genus Mycobacterium.</title>
        <authorList>
            <person name="Tortoli E."/>
            <person name="Trovato A."/>
            <person name="Cirillo D.M."/>
        </authorList>
    </citation>
    <scope>NUCLEOTIDE SEQUENCE [LARGE SCALE GENOMIC DNA]</scope>
    <source>
        <strain evidence="4 5">DSM 44624</strain>
    </source>
</reference>